<dbReference type="InterPro" id="IPR026352">
    <property type="entry name" value="Nanowire_3heme"/>
</dbReference>
<dbReference type="InterPro" id="IPR029467">
    <property type="entry name" value="Cyt_c7-like"/>
</dbReference>
<dbReference type="InterPro" id="IPR036280">
    <property type="entry name" value="Multihaem_cyt_sf"/>
</dbReference>
<evidence type="ECO:0000259" key="3">
    <source>
        <dbReference type="Pfam" id="PF14522"/>
    </source>
</evidence>
<feature type="chain" id="PRO_5003074311" description="Cytochrome c7-like domain-containing protein" evidence="2">
    <location>
        <begin position="28"/>
        <end position="124"/>
    </location>
</feature>
<dbReference type="Pfam" id="PF14522">
    <property type="entry name" value="Cytochrome_C7"/>
    <property type="match status" value="1"/>
</dbReference>
<proteinExistence type="predicted"/>
<organism evidence="4 5">
    <name type="scientific">Methylomirabilis oxygeniifera</name>
    <dbReference type="NCBI Taxonomy" id="671143"/>
    <lineage>
        <taxon>Bacteria</taxon>
        <taxon>Candidatus Methylomirabilota</taxon>
        <taxon>Candidatus Methylomirabilia</taxon>
        <taxon>Candidatus Methylomirabilales</taxon>
        <taxon>Candidatus Methylomirabilaceae</taxon>
        <taxon>Candidatus Methylomirabilis</taxon>
    </lineage>
</organism>
<evidence type="ECO:0000256" key="1">
    <source>
        <dbReference type="SAM" id="MobiDB-lite"/>
    </source>
</evidence>
<keyword evidence="2" id="KW-0732">Signal</keyword>
<dbReference type="AlphaFoldDB" id="D5MLL9"/>
<evidence type="ECO:0000313" key="4">
    <source>
        <dbReference type="EMBL" id="CBE67885.1"/>
    </source>
</evidence>
<feature type="signal peptide" evidence="2">
    <location>
        <begin position="1"/>
        <end position="27"/>
    </location>
</feature>
<dbReference type="SUPFAM" id="SSF48695">
    <property type="entry name" value="Multiheme cytochromes"/>
    <property type="match status" value="1"/>
</dbReference>
<dbReference type="HOGENOM" id="CLU_1999745_0_0_0"/>
<accession>D5MLL9</accession>
<gene>
    <name evidence="4" type="ORF">DAMO_0824</name>
</gene>
<evidence type="ECO:0000313" key="5">
    <source>
        <dbReference type="Proteomes" id="UP000006898"/>
    </source>
</evidence>
<protein>
    <recommendedName>
        <fullName evidence="3">Cytochrome c7-like domain-containing protein</fullName>
    </recommendedName>
</protein>
<feature type="domain" description="Cytochrome c7-like" evidence="3">
    <location>
        <begin position="53"/>
        <end position="121"/>
    </location>
</feature>
<dbReference type="KEGG" id="mox:DAMO_0824"/>
<name>D5MLL9_METO1</name>
<sequence length="124" mass="13268">MIGRSAALTLACLLIVSVTPTRSLAQAKPKIPPPFAFEQTTKDEAGNPSPGKVTFDHNKHIEKGQKCLNCHGKGKPFKTKIGTSPNLTMKAYDEGKACGTCHDGKVAFSTKEMGNCLKCHKVPS</sequence>
<feature type="region of interest" description="Disordered" evidence="1">
    <location>
        <begin position="26"/>
        <end position="51"/>
    </location>
</feature>
<dbReference type="STRING" id="671143.DAMO_0824"/>
<dbReference type="Gene3D" id="3.90.10.10">
    <property type="entry name" value="Cytochrome C3"/>
    <property type="match status" value="1"/>
</dbReference>
<dbReference type="eggNOG" id="ENOG5033CRQ">
    <property type="taxonomic scope" value="Bacteria"/>
</dbReference>
<dbReference type="EMBL" id="FP565575">
    <property type="protein sequence ID" value="CBE67885.1"/>
    <property type="molecule type" value="Genomic_DNA"/>
</dbReference>
<dbReference type="NCBIfam" id="TIGR04257">
    <property type="entry name" value="nanowire_3heme"/>
    <property type="match status" value="1"/>
</dbReference>
<dbReference type="Proteomes" id="UP000006898">
    <property type="component" value="Chromosome"/>
</dbReference>
<reference evidence="4 5" key="1">
    <citation type="journal article" date="2010" name="Nature">
        <title>Nitrite-driven anaerobic methane oxidation by oxygenic bacteria.</title>
        <authorList>
            <person name="Ettwig K.F."/>
            <person name="Butler M.K."/>
            <person name="Le Paslier D."/>
            <person name="Pelletier E."/>
            <person name="Mangenot S."/>
            <person name="Kuypers M.M.M."/>
            <person name="Schreiber F."/>
            <person name="Dutilh B.E."/>
            <person name="Zedelius J."/>
            <person name="de Beer D."/>
            <person name="Gloerich J."/>
            <person name="Wessels H.J.C.T."/>
            <person name="van Allen T."/>
            <person name="Luesken F."/>
            <person name="Wu M."/>
            <person name="van de Pas-Schoonen K.T."/>
            <person name="Op den Camp H.J.M."/>
            <person name="Janssen-Megens E.M."/>
            <person name="Francoijs K-J."/>
            <person name="Stunnenberg H."/>
            <person name="Weissenbach J."/>
            <person name="Jetten M.S.M."/>
            <person name="Strous M."/>
        </authorList>
    </citation>
    <scope>NUCLEOTIDE SEQUENCE [LARGE SCALE GENOMIC DNA]</scope>
</reference>
<dbReference type="CDD" id="cd08168">
    <property type="entry name" value="Cytochrom_C3"/>
    <property type="match status" value="1"/>
</dbReference>
<evidence type="ECO:0000256" key="2">
    <source>
        <dbReference type="SAM" id="SignalP"/>
    </source>
</evidence>